<accession>A0ABM1NPZ4</accession>
<keyword evidence="1" id="KW-0175">Coiled coil</keyword>
<reference evidence="2" key="1">
    <citation type="journal article" date="1997" name="Nucleic Acids Res.">
        <title>tRNAscan-SE: a program for improved detection of transfer RNA genes in genomic sequence.</title>
        <authorList>
            <person name="Lowe T.M."/>
            <person name="Eddy S.R."/>
        </authorList>
    </citation>
    <scope>NUCLEOTIDE SEQUENCE [LARGE SCALE GENOMIC DNA]</scope>
</reference>
<evidence type="ECO:0000313" key="3">
    <source>
        <dbReference type="RefSeq" id="XP_017857030.1"/>
    </source>
</evidence>
<reference evidence="3" key="3">
    <citation type="submission" date="2025-08" db="UniProtKB">
        <authorList>
            <consortium name="RefSeq"/>
        </authorList>
    </citation>
    <scope>IDENTIFICATION</scope>
    <source>
        <tissue evidence="3">Whole organism</tissue>
    </source>
</reference>
<dbReference type="RefSeq" id="XP_017857030.1">
    <property type="nucleotide sequence ID" value="XM_018001541.1"/>
</dbReference>
<protein>
    <submittedName>
        <fullName evidence="3">Protein CIP2A homolog</fullName>
    </submittedName>
</protein>
<dbReference type="Proteomes" id="UP000694904">
    <property type="component" value="Chromosome 3"/>
</dbReference>
<reference evidence="2" key="2">
    <citation type="journal article" date="2016" name="G3 (Bethesda)">
        <title>Genome Evolution in Three Species of Cactophilic Drosophila.</title>
        <authorList>
            <person name="Sanchez-Flores A."/>
            <person name="Penazola F."/>
            <person name="Carpinteyro-Ponce J."/>
            <person name="Nazario-Yepiz N."/>
            <person name="Abreu-Goodger C."/>
            <person name="Machado C.A."/>
            <person name="Markow T.A."/>
        </authorList>
    </citation>
    <scope>NUCLEOTIDE SEQUENCE [LARGE SCALE GENOMIC DNA]</scope>
</reference>
<evidence type="ECO:0000313" key="2">
    <source>
        <dbReference type="Proteomes" id="UP000694904"/>
    </source>
</evidence>
<gene>
    <name evidence="3" type="primary">LOC108609792</name>
</gene>
<evidence type="ECO:0000256" key="1">
    <source>
        <dbReference type="SAM" id="Coils"/>
    </source>
</evidence>
<organism evidence="2 3">
    <name type="scientific">Drosophila arizonae</name>
    <name type="common">Fruit fly</name>
    <dbReference type="NCBI Taxonomy" id="7263"/>
    <lineage>
        <taxon>Eukaryota</taxon>
        <taxon>Metazoa</taxon>
        <taxon>Ecdysozoa</taxon>
        <taxon>Arthropoda</taxon>
        <taxon>Hexapoda</taxon>
        <taxon>Insecta</taxon>
        <taxon>Pterygota</taxon>
        <taxon>Neoptera</taxon>
        <taxon>Endopterygota</taxon>
        <taxon>Diptera</taxon>
        <taxon>Brachycera</taxon>
        <taxon>Muscomorpha</taxon>
        <taxon>Ephydroidea</taxon>
        <taxon>Drosophilidae</taxon>
        <taxon>Drosophila</taxon>
    </lineage>
</organism>
<keyword evidence="2" id="KW-1185">Reference proteome</keyword>
<sequence length="347" mass="40943">MDIVDMCPEDKTPKFPYSKHSIAPNVNNSWSTVNNQVMASSSNLVMEQQSAEWKSTQDMIRLARMRVVTSVMLHAWRQRRADVRKLQQAVERLQKNSIFSKNELHVSKTLMRVEQKRCRELQVELKKSTINMNQARKSCEMLNTSLINLQADKDQLEKELIYCRQEQLELKKIAAKCNEDLRNALYEQLNLKQKLAEEESNVQQLKQEKERLLKEMSEIEKEHRNVKESLVLQLEDKNEELANMRSTVEQLEQKLKDRQMKRNELKQYLKNIESIEQVDLWPRPDVELPIKPIVVSTPQSRSLTVPNRRYGELLSTVQCYTSVALFWIWLTLLPRKSLRYGCMPTKR</sequence>
<proteinExistence type="predicted"/>
<name>A0ABM1NPZ4_DROAR</name>
<feature type="coiled-coil region" evidence="1">
    <location>
        <begin position="83"/>
        <end position="278"/>
    </location>
</feature>
<dbReference type="GeneID" id="108609792"/>